<evidence type="ECO:0000313" key="2">
    <source>
        <dbReference type="EMBL" id="KEG42470.1"/>
    </source>
</evidence>
<keyword evidence="3" id="KW-1185">Reference proteome</keyword>
<sequence length="87" mass="9316">MRERPPRGTWFQRKRAGRSPAPGPAGADEPYLLLDDDGDLDALRTDADPLGLVPRSAPTSPLEDLAPPRNPGPANDLPEDTGPRPPT</sequence>
<accession>A0ABR4T4T8</accession>
<feature type="compositionally biased region" description="Low complexity" evidence="1">
    <location>
        <begin position="18"/>
        <end position="27"/>
    </location>
</feature>
<dbReference type="Proteomes" id="UP000027632">
    <property type="component" value="Unassembled WGS sequence"/>
</dbReference>
<organism evidence="2 3">
    <name type="scientific">Streptomyces griseorubens</name>
    <dbReference type="NCBI Taxonomy" id="66897"/>
    <lineage>
        <taxon>Bacteria</taxon>
        <taxon>Bacillati</taxon>
        <taxon>Actinomycetota</taxon>
        <taxon>Actinomycetes</taxon>
        <taxon>Kitasatosporales</taxon>
        <taxon>Streptomycetaceae</taxon>
        <taxon>Streptomyces</taxon>
        <taxon>Streptomyces althioticus group</taxon>
    </lineage>
</organism>
<comment type="caution">
    <text evidence="2">The sequence shown here is derived from an EMBL/GenBank/DDBJ whole genome shotgun (WGS) entry which is preliminary data.</text>
</comment>
<protein>
    <submittedName>
        <fullName evidence="2">Uncharacterized protein</fullName>
    </submittedName>
</protein>
<feature type="region of interest" description="Disordered" evidence="1">
    <location>
        <begin position="1"/>
        <end position="87"/>
    </location>
</feature>
<name>A0ABR4T4T8_9ACTN</name>
<evidence type="ECO:0000313" key="3">
    <source>
        <dbReference type="Proteomes" id="UP000027632"/>
    </source>
</evidence>
<gene>
    <name evidence="2" type="ORF">DJ64_31870</name>
</gene>
<reference evidence="2 3" key="1">
    <citation type="submission" date="2014-04" db="EMBL/GenBank/DDBJ databases">
        <title>Draft genome sequence of the novel Streptomyces griseorubens JSD-1 playing a role in carbon and nitrogen cycle.</title>
        <authorList>
            <consortium name="Shanghai Jiao Tong University"/>
            <person name="Feng H."/>
            <person name="Sun Y."/>
            <person name="Zhi Y."/>
            <person name="Mao L."/>
            <person name="Luo Y."/>
            <person name="Wei X."/>
            <person name="Zhou P."/>
        </authorList>
    </citation>
    <scope>NUCLEOTIDE SEQUENCE [LARGE SCALE GENOMIC DNA]</scope>
    <source>
        <strain evidence="2 3">JSD-1</strain>
    </source>
</reference>
<proteinExistence type="predicted"/>
<evidence type="ECO:0000256" key="1">
    <source>
        <dbReference type="SAM" id="MobiDB-lite"/>
    </source>
</evidence>
<dbReference type="RefSeq" id="WP_037639272.1">
    <property type="nucleotide sequence ID" value="NZ_KL503830.1"/>
</dbReference>
<dbReference type="EMBL" id="JJMG01000071">
    <property type="protein sequence ID" value="KEG42470.1"/>
    <property type="molecule type" value="Genomic_DNA"/>
</dbReference>